<dbReference type="RefSeq" id="WP_124938555.1">
    <property type="nucleotide sequence ID" value="NZ_RJVQ01000010.1"/>
</dbReference>
<accession>A0A3N9TBZ0</accession>
<protein>
    <submittedName>
        <fullName evidence="4">SDR family oxidoreductase</fullName>
    </submittedName>
</protein>
<evidence type="ECO:0000256" key="1">
    <source>
        <dbReference type="ARBA" id="ARBA00005125"/>
    </source>
</evidence>
<dbReference type="CDD" id="cd05232">
    <property type="entry name" value="UDP_G4E_4_SDR_e"/>
    <property type="match status" value="1"/>
</dbReference>
<comment type="pathway">
    <text evidence="1">Bacterial outer membrane biogenesis; LPS O-antigen biosynthesis.</text>
</comment>
<evidence type="ECO:0000313" key="5">
    <source>
        <dbReference type="Proteomes" id="UP000281112"/>
    </source>
</evidence>
<dbReference type="SUPFAM" id="SSF51735">
    <property type="entry name" value="NAD(P)-binding Rossmann-fold domains"/>
    <property type="match status" value="1"/>
</dbReference>
<organism evidence="4 5">
    <name type="scientific">Vibrio viridaestus</name>
    <dbReference type="NCBI Taxonomy" id="2487322"/>
    <lineage>
        <taxon>Bacteria</taxon>
        <taxon>Pseudomonadati</taxon>
        <taxon>Pseudomonadota</taxon>
        <taxon>Gammaproteobacteria</taxon>
        <taxon>Vibrionales</taxon>
        <taxon>Vibrionaceae</taxon>
        <taxon>Vibrio</taxon>
    </lineage>
</organism>
<proteinExistence type="inferred from homology"/>
<dbReference type="Proteomes" id="UP000281112">
    <property type="component" value="Unassembled WGS sequence"/>
</dbReference>
<dbReference type="PANTHER" id="PTHR43000">
    <property type="entry name" value="DTDP-D-GLUCOSE 4,6-DEHYDRATASE-RELATED"/>
    <property type="match status" value="1"/>
</dbReference>
<evidence type="ECO:0000259" key="3">
    <source>
        <dbReference type="Pfam" id="PF01370"/>
    </source>
</evidence>
<dbReference type="Pfam" id="PF01370">
    <property type="entry name" value="Epimerase"/>
    <property type="match status" value="1"/>
</dbReference>
<dbReference type="AlphaFoldDB" id="A0A3N9TBZ0"/>
<evidence type="ECO:0000256" key="2">
    <source>
        <dbReference type="ARBA" id="ARBA00007637"/>
    </source>
</evidence>
<dbReference type="InterPro" id="IPR036291">
    <property type="entry name" value="NAD(P)-bd_dom_sf"/>
</dbReference>
<evidence type="ECO:0000313" key="4">
    <source>
        <dbReference type="EMBL" id="RQW61707.1"/>
    </source>
</evidence>
<gene>
    <name evidence="4" type="ORF">EES38_17755</name>
</gene>
<keyword evidence="5" id="KW-1185">Reference proteome</keyword>
<comment type="similarity">
    <text evidence="2">Belongs to the NAD(P)-dependent epimerase/dehydratase family.</text>
</comment>
<comment type="caution">
    <text evidence="4">The sequence shown here is derived from an EMBL/GenBank/DDBJ whole genome shotgun (WGS) entry which is preliminary data.</text>
</comment>
<reference evidence="4 5" key="1">
    <citation type="submission" date="2018-11" db="EMBL/GenBank/DDBJ databases">
        <title>Vibrio LJC006 sp. nov., isolated from seawater during the bloom of the enteromorpha.</title>
        <authorList>
            <person name="Liang J."/>
        </authorList>
    </citation>
    <scope>NUCLEOTIDE SEQUENCE [LARGE SCALE GENOMIC DNA]</scope>
    <source>
        <strain evidence="4 5">LJC006</strain>
    </source>
</reference>
<dbReference type="EMBL" id="RJVQ01000010">
    <property type="protein sequence ID" value="RQW61707.1"/>
    <property type="molecule type" value="Genomic_DNA"/>
</dbReference>
<feature type="domain" description="NAD-dependent epimerase/dehydratase" evidence="3">
    <location>
        <begin position="4"/>
        <end position="224"/>
    </location>
</feature>
<dbReference type="OrthoDB" id="9801056at2"/>
<name>A0A3N9TBZ0_9VIBR</name>
<sequence>MNKVLVTGSSGFIGRELVKQLLQFGKTVVAHSRSHVIEQCQNAHIELMPDSSWMPALDNVDTVIHCAARVHQMDETEEEAQRAYDIVNVQATLSLAEQAVKMGVKRFVFVSSIKVNGEWNAPDVAFQHDDLPHPIDEYGKSKLSAEEQLKNLCLDSDMELVIIRPPLVYGPGVKANFYSLLRVIDKGIPLPFGCIKTTRSLVFVKNLVDLILVVCTHSRAPGQTFMVSDDDDVTVSGLFRAVAKHMNRPTRLIPVPQELLKLMLTLIGKKAVAQRLCLPLQVNISHTKSLLNWTPPYSFSEGLKETVDCYLEHKG</sequence>
<dbReference type="Gene3D" id="3.40.50.720">
    <property type="entry name" value="NAD(P)-binding Rossmann-like Domain"/>
    <property type="match status" value="1"/>
</dbReference>
<dbReference type="InterPro" id="IPR001509">
    <property type="entry name" value="Epimerase_deHydtase"/>
</dbReference>